<evidence type="ECO:0000256" key="3">
    <source>
        <dbReference type="ARBA" id="ARBA00022989"/>
    </source>
</evidence>
<keyword evidence="5" id="KW-0997">Cell inner membrane</keyword>
<protein>
    <recommendedName>
        <fullName evidence="5">Inner membrane-spanning protein YciB</fullName>
    </recommendedName>
</protein>
<dbReference type="PANTHER" id="PTHR36917:SF1">
    <property type="entry name" value="INNER MEMBRANE-SPANNING PROTEIN YCIB"/>
    <property type="match status" value="1"/>
</dbReference>
<keyword evidence="4 5" id="KW-0472">Membrane</keyword>
<dbReference type="AlphaFoldDB" id="A0A8D5K0B3"/>
<dbReference type="InterPro" id="IPR006008">
    <property type="entry name" value="YciB"/>
</dbReference>
<evidence type="ECO:0000313" key="6">
    <source>
        <dbReference type="EMBL" id="BCM24583.1"/>
    </source>
</evidence>
<organism evidence="6 7">
    <name type="scientific">Methyloradius palustris</name>
    <dbReference type="NCBI Taxonomy" id="2778876"/>
    <lineage>
        <taxon>Bacteria</taxon>
        <taxon>Pseudomonadati</taxon>
        <taxon>Pseudomonadota</taxon>
        <taxon>Betaproteobacteria</taxon>
        <taxon>Nitrosomonadales</taxon>
        <taxon>Methylophilaceae</taxon>
        <taxon>Methyloradius</taxon>
    </lineage>
</organism>
<dbReference type="EMBL" id="AP024110">
    <property type="protein sequence ID" value="BCM24583.1"/>
    <property type="molecule type" value="Genomic_DNA"/>
</dbReference>
<evidence type="ECO:0000313" key="7">
    <source>
        <dbReference type="Proteomes" id="UP000826722"/>
    </source>
</evidence>
<dbReference type="Proteomes" id="UP000826722">
    <property type="component" value="Chromosome"/>
</dbReference>
<dbReference type="GO" id="GO:0005886">
    <property type="term" value="C:plasma membrane"/>
    <property type="evidence" value="ECO:0007669"/>
    <property type="project" value="UniProtKB-SubCell"/>
</dbReference>
<dbReference type="NCBIfam" id="NF001324">
    <property type="entry name" value="PRK00259.1-2"/>
    <property type="match status" value="1"/>
</dbReference>
<keyword evidence="3 5" id="KW-1133">Transmembrane helix</keyword>
<reference evidence="6" key="1">
    <citation type="journal article" date="2021" name="Arch. Microbiol.">
        <title>Methyloradius palustris gen. nov., sp. nov., a methanol-oxidizing bacterium isolated from snow.</title>
        <authorList>
            <person name="Miyadera T."/>
            <person name="Kojima H."/>
            <person name="Fukui M."/>
        </authorList>
    </citation>
    <scope>NUCLEOTIDE SEQUENCE</scope>
    <source>
        <strain evidence="6">Zm11</strain>
    </source>
</reference>
<gene>
    <name evidence="5" type="primary">yciB</name>
    <name evidence="6" type="ORF">ZMTM_08420</name>
</gene>
<evidence type="ECO:0000256" key="1">
    <source>
        <dbReference type="ARBA" id="ARBA00022475"/>
    </source>
</evidence>
<feature type="transmembrane region" description="Helical" evidence="5">
    <location>
        <begin position="121"/>
        <end position="139"/>
    </location>
</feature>
<dbReference type="KEGG" id="mpau:ZMTM_08420"/>
<feature type="transmembrane region" description="Helical" evidence="5">
    <location>
        <begin position="151"/>
        <end position="169"/>
    </location>
</feature>
<comment type="subcellular location">
    <subcellularLocation>
        <location evidence="5">Cell inner membrane</location>
        <topology evidence="5">Multi-pass membrane protein</topology>
    </subcellularLocation>
</comment>
<feature type="transmembrane region" description="Helical" evidence="5">
    <location>
        <begin position="80"/>
        <end position="100"/>
    </location>
</feature>
<comment type="similarity">
    <text evidence="5">Belongs to the YciB family.</text>
</comment>
<keyword evidence="7" id="KW-1185">Reference proteome</keyword>
<accession>A0A8D5K0B3</accession>
<dbReference type="HAMAP" id="MF_00189">
    <property type="entry name" value="YciB"/>
    <property type="match status" value="1"/>
</dbReference>
<dbReference type="NCBIfam" id="TIGR00997">
    <property type="entry name" value="ispZ"/>
    <property type="match status" value="1"/>
</dbReference>
<keyword evidence="1 5" id="KW-1003">Cell membrane</keyword>
<evidence type="ECO:0000256" key="2">
    <source>
        <dbReference type="ARBA" id="ARBA00022692"/>
    </source>
</evidence>
<keyword evidence="2 5" id="KW-0812">Transmembrane</keyword>
<feature type="transmembrane region" description="Helical" evidence="5">
    <location>
        <begin position="12"/>
        <end position="39"/>
    </location>
</feature>
<feature type="transmembrane region" description="Helical" evidence="5">
    <location>
        <begin position="51"/>
        <end position="68"/>
    </location>
</feature>
<dbReference type="NCBIfam" id="NF001325">
    <property type="entry name" value="PRK00259.1-3"/>
    <property type="match status" value="1"/>
</dbReference>
<evidence type="ECO:0000256" key="4">
    <source>
        <dbReference type="ARBA" id="ARBA00023136"/>
    </source>
</evidence>
<proteinExistence type="inferred from homology"/>
<sequence length="179" mass="20518">MKFLFDLFPVILFFVVFKFFGIYPATAAAMVATIIQIIWMKLKYGKIEGTLIASGLIIVVFGGATLLLHDENFIKWKPTVLYWVFSIALVVANLAFKKNLIRGLMEKQISLPNNIWNKLNLAWALFFLVLGFINLYVAFNYSTDHWVDFKLFGTTALMFIFIIGQGLILNKYISEETPK</sequence>
<comment type="function">
    <text evidence="5">Plays a role in cell envelope biogenesis, maintenance of cell envelope integrity and membrane homeostasis.</text>
</comment>
<dbReference type="Pfam" id="PF04279">
    <property type="entry name" value="IspA"/>
    <property type="match status" value="1"/>
</dbReference>
<dbReference type="PANTHER" id="PTHR36917">
    <property type="entry name" value="INTRACELLULAR SEPTATION PROTEIN A-RELATED"/>
    <property type="match status" value="1"/>
</dbReference>
<evidence type="ECO:0000256" key="5">
    <source>
        <dbReference type="HAMAP-Rule" id="MF_00189"/>
    </source>
</evidence>
<name>A0A8D5K0B3_9PROT</name>
<dbReference type="RefSeq" id="WP_221765099.1">
    <property type="nucleotide sequence ID" value="NZ_AP024110.1"/>
</dbReference>